<sequence>DSVYPYIAFDDSDSIHIVWIDSTDINGAGSDYDVFYRKWDSSSQTWSTSHVISTESSSTSTNAALVVDSYSITHIVWIDSSNIANSGFDEDIYYRSFDTETGSYSDIVLISSLSDDHSYTPEICKDSKDYLHVFMKEYDDLLGSGTDGDIFYRKYHYP</sequence>
<name>X1SG00_9ZZZZ</name>
<reference evidence="1" key="1">
    <citation type="journal article" date="2014" name="Front. Microbiol.">
        <title>High frequency of phylogenetically diverse reductive dehalogenase-homologous genes in deep subseafloor sedimentary metagenomes.</title>
        <authorList>
            <person name="Kawai M."/>
            <person name="Futagami T."/>
            <person name="Toyoda A."/>
            <person name="Takaki Y."/>
            <person name="Nishi S."/>
            <person name="Hori S."/>
            <person name="Arai W."/>
            <person name="Tsubouchi T."/>
            <person name="Morono Y."/>
            <person name="Uchiyama I."/>
            <person name="Ito T."/>
            <person name="Fujiyama A."/>
            <person name="Inagaki F."/>
            <person name="Takami H."/>
        </authorList>
    </citation>
    <scope>NUCLEOTIDE SEQUENCE</scope>
    <source>
        <strain evidence="1">Expedition CK06-06</strain>
    </source>
</reference>
<dbReference type="EMBL" id="BARW01023110">
    <property type="protein sequence ID" value="GAI91898.1"/>
    <property type="molecule type" value="Genomic_DNA"/>
</dbReference>
<comment type="caution">
    <text evidence="1">The sequence shown here is derived from an EMBL/GenBank/DDBJ whole genome shotgun (WGS) entry which is preliminary data.</text>
</comment>
<protein>
    <submittedName>
        <fullName evidence="1">Uncharacterized protein</fullName>
    </submittedName>
</protein>
<dbReference type="AlphaFoldDB" id="X1SG00"/>
<accession>X1SG00</accession>
<feature type="non-terminal residue" evidence="1">
    <location>
        <position position="1"/>
    </location>
</feature>
<gene>
    <name evidence="1" type="ORF">S12H4_38398</name>
</gene>
<proteinExistence type="predicted"/>
<evidence type="ECO:0000313" key="1">
    <source>
        <dbReference type="EMBL" id="GAI91898.1"/>
    </source>
</evidence>
<organism evidence="1">
    <name type="scientific">marine sediment metagenome</name>
    <dbReference type="NCBI Taxonomy" id="412755"/>
    <lineage>
        <taxon>unclassified sequences</taxon>
        <taxon>metagenomes</taxon>
        <taxon>ecological metagenomes</taxon>
    </lineage>
</organism>